<dbReference type="SUPFAM" id="SSF52922">
    <property type="entry name" value="TK C-terminal domain-like"/>
    <property type="match status" value="1"/>
</dbReference>
<reference evidence="1" key="1">
    <citation type="journal article" date="2020" name="ISME J.">
        <title>Gammaproteobacteria mediating utilization of methyl-, sulfur- and petroleum organic compounds in deep ocean hydrothermal plumes.</title>
        <authorList>
            <person name="Zhou Z."/>
            <person name="Liu Y."/>
            <person name="Pan J."/>
            <person name="Cron B.R."/>
            <person name="Toner B.M."/>
            <person name="Anantharaman K."/>
            <person name="Breier J.A."/>
            <person name="Dick G.J."/>
            <person name="Li M."/>
        </authorList>
    </citation>
    <scope>NUCLEOTIDE SEQUENCE</scope>
    <source>
        <strain evidence="1">SZUA-1471</strain>
    </source>
</reference>
<evidence type="ECO:0000313" key="1">
    <source>
        <dbReference type="EMBL" id="HIP91547.1"/>
    </source>
</evidence>
<accession>A0A832ZJD0</accession>
<evidence type="ECO:0000313" key="2">
    <source>
        <dbReference type="Proteomes" id="UP000618343"/>
    </source>
</evidence>
<feature type="non-terminal residue" evidence="1">
    <location>
        <position position="1"/>
    </location>
</feature>
<name>A0A832ZJD0_9EURY</name>
<gene>
    <name evidence="1" type="ORF">EYH21_04540</name>
</gene>
<organism evidence="1 2">
    <name type="scientific">Methanothermococcus okinawensis</name>
    <dbReference type="NCBI Taxonomy" id="155863"/>
    <lineage>
        <taxon>Archaea</taxon>
        <taxon>Methanobacteriati</taxon>
        <taxon>Methanobacteriota</taxon>
        <taxon>Methanomada group</taxon>
        <taxon>Methanococci</taxon>
        <taxon>Methanococcales</taxon>
        <taxon>Methanococcaceae</taxon>
        <taxon>Methanothermococcus</taxon>
    </lineage>
</organism>
<proteinExistence type="predicted"/>
<comment type="caution">
    <text evidence="1">The sequence shown here is derived from an EMBL/GenBank/DDBJ whole genome shotgun (WGS) entry which is preliminary data.</text>
</comment>
<dbReference type="Proteomes" id="UP000618343">
    <property type="component" value="Unassembled WGS sequence"/>
</dbReference>
<dbReference type="InterPro" id="IPR009014">
    <property type="entry name" value="Transketo_C/PFOR_II"/>
</dbReference>
<dbReference type="EMBL" id="DQUO01000053">
    <property type="protein sequence ID" value="HIP91547.1"/>
    <property type="molecule type" value="Genomic_DNA"/>
</dbReference>
<dbReference type="Gene3D" id="3.40.50.920">
    <property type="match status" value="1"/>
</dbReference>
<dbReference type="AlphaFoldDB" id="A0A832ZJD0"/>
<sequence length="59" mass="6489">LGSAIGEVIADHGLNKRLLRIGIRDVFGISGSATDLLKYYRLDGESIYGRVVEELRGQK</sequence>
<protein>
    <submittedName>
        <fullName evidence="1">Transketolase family protein</fullName>
    </submittedName>
</protein>